<dbReference type="Proteomes" id="UP000304880">
    <property type="component" value="Unassembled WGS sequence"/>
</dbReference>
<gene>
    <name evidence="1" type="ORF">FHD67_02690</name>
</gene>
<reference evidence="1 2" key="1">
    <citation type="submission" date="2019-06" db="EMBL/GenBank/DDBJ databases">
        <authorList>
            <person name="Li J."/>
        </authorList>
    </citation>
    <scope>NUCLEOTIDE SEQUENCE [LARGE SCALE GENOMIC DNA]</scope>
    <source>
        <strain evidence="1 2">CGMCC 1.8012</strain>
    </source>
</reference>
<evidence type="ECO:0000313" key="1">
    <source>
        <dbReference type="EMBL" id="TNH40947.1"/>
    </source>
</evidence>
<accession>A0A5C4RB24</accession>
<evidence type="ECO:0000313" key="2">
    <source>
        <dbReference type="Proteomes" id="UP000304880"/>
    </source>
</evidence>
<keyword evidence="2" id="KW-1185">Reference proteome</keyword>
<comment type="caution">
    <text evidence="1">The sequence shown here is derived from an EMBL/GenBank/DDBJ whole genome shotgun (WGS) entry which is preliminary data.</text>
</comment>
<organism evidence="1 2">
    <name type="scientific">Paracoccus haeundaensis</name>
    <dbReference type="NCBI Taxonomy" id="225362"/>
    <lineage>
        <taxon>Bacteria</taxon>
        <taxon>Pseudomonadati</taxon>
        <taxon>Pseudomonadota</taxon>
        <taxon>Alphaproteobacteria</taxon>
        <taxon>Rhodobacterales</taxon>
        <taxon>Paracoccaceae</taxon>
        <taxon>Paracoccus</taxon>
    </lineage>
</organism>
<dbReference type="AlphaFoldDB" id="A0A5C4RB24"/>
<name>A0A5C4RB24_9RHOB</name>
<dbReference type="RefSeq" id="WP_139597735.1">
    <property type="nucleotide sequence ID" value="NZ_VDDC01000005.1"/>
</dbReference>
<protein>
    <submittedName>
        <fullName evidence="1">Uncharacterized protein</fullName>
    </submittedName>
</protein>
<sequence>MALAGALPQQSLAQELRFTIDCDPVLVETLTTVDPSAADVAAATTPAQDSNFAKRIDVSKNEDSCLLSALPSYVEGSIQLAITRKSLADEKFLLGSVDEAKQWYDAALDAISELAEMPPAARAASDFQLSLLDRDIKYRQRLLAVGADFWGSGYFNHPANPVKLLQELQENYDEFSTLIAEIEHYRARADNTAVDQATLRAVHSQSSSDEQAERWRSDQQAEVVENSILARQLLLQRLKDNQRRQQEIAAELSENRDTVAKLNSQLTNSVISAIASSAGISPDMVEAATSGGDLPEIALGLAFSEPSFRDAIGSLSPDVAGLIDVVAEIESVAGNIEDAKVALIHLQQGLHEQNITKLLQAGSFIWEKLPNDDRQRLLSAVEASVPLEELIDLVPENEALIEEISTVVIELVVSQRPWEDVTKDSLRRNGLLPAWELATVISQASDGQPLDQTVQAILAKALVQEVSQAGAGKTIDQAGEQLAELRALVGEVIPDYTSIARSVELLTAVERAVEHGSVTIEISQNELLVRAEEAVVKVPFLEAKTIINRQVNSQGLSSALIASSDGSARISVVDSMVSLGLTAAQKGGVPPEQALMALIQADAVSAGTLLELGQVTGADLRMQIEARPGLKSALNEAGATLLAAQAAAGDPAVLAAASPPARTKIQEAGLSVRRTDVAGTSAEEMVAQIILANAVPGGAIAVTVLNAAKLVGQIELAITKGRELYNEDNALMREQIHLADMIGSTSRAQGLAEYDQQIAEVRSAGAAAAGSEYLRGIFKASASITDSQAQARLRIPLAIYYAEQMRRSYDELNHALSLWIGSDGSPRGTIARLVEDDPQFLRFALDEDIQLYQWLVRDFEGERTDLRRLMTHWRQLIALTTDVCRRVGCSSDAAVLGPVKQTGPVRLSGLVGEGQWASFKRWAAAPSGPTFEFNILISPETEIIDPRLQLLRVVEVFLGIETEDGRVVDPKAATLRHPGVAYVSENQGNFFKEFYPSIEKNDLEWDEDVDVGQLKLRWARTADLSRRDFEGYGLYTVWQLTISQRDLREIPSEILINFAIQYKPERTGQPDEERTISFLASEPTIELKQGEQSVTELNGGSISLISSDFDPCSRIRVIYDVLSSTGERDDGASAINGITVPACRIIGSRNLDPTPR</sequence>
<dbReference type="EMBL" id="VDDC01000005">
    <property type="protein sequence ID" value="TNH40947.1"/>
    <property type="molecule type" value="Genomic_DNA"/>
</dbReference>
<proteinExistence type="predicted"/>